<organism evidence="1 2">
    <name type="scientific">Violaceomyces palustris</name>
    <dbReference type="NCBI Taxonomy" id="1673888"/>
    <lineage>
        <taxon>Eukaryota</taxon>
        <taxon>Fungi</taxon>
        <taxon>Dikarya</taxon>
        <taxon>Basidiomycota</taxon>
        <taxon>Ustilaginomycotina</taxon>
        <taxon>Ustilaginomycetes</taxon>
        <taxon>Violaceomycetales</taxon>
        <taxon>Violaceomycetaceae</taxon>
        <taxon>Violaceomyces</taxon>
    </lineage>
</organism>
<keyword evidence="2" id="KW-1185">Reference proteome</keyword>
<dbReference type="Proteomes" id="UP000245626">
    <property type="component" value="Unassembled WGS sequence"/>
</dbReference>
<proteinExistence type="predicted"/>
<reference evidence="1 2" key="1">
    <citation type="journal article" date="2018" name="Mol. Biol. Evol.">
        <title>Broad Genomic Sampling Reveals a Smut Pathogenic Ancestry of the Fungal Clade Ustilaginomycotina.</title>
        <authorList>
            <person name="Kijpornyongpan T."/>
            <person name="Mondo S.J."/>
            <person name="Barry K."/>
            <person name="Sandor L."/>
            <person name="Lee J."/>
            <person name="Lipzen A."/>
            <person name="Pangilinan J."/>
            <person name="LaButti K."/>
            <person name="Hainaut M."/>
            <person name="Henrissat B."/>
            <person name="Grigoriev I.V."/>
            <person name="Spatafora J.W."/>
            <person name="Aime M.C."/>
        </authorList>
    </citation>
    <scope>NUCLEOTIDE SEQUENCE [LARGE SCALE GENOMIC DNA]</scope>
    <source>
        <strain evidence="1 2">SA 807</strain>
    </source>
</reference>
<evidence type="ECO:0000313" key="2">
    <source>
        <dbReference type="Proteomes" id="UP000245626"/>
    </source>
</evidence>
<gene>
    <name evidence="1" type="ORF">IE53DRAFT_48745</name>
</gene>
<protein>
    <submittedName>
        <fullName evidence="1">Uncharacterized protein</fullName>
    </submittedName>
</protein>
<evidence type="ECO:0000313" key="1">
    <source>
        <dbReference type="EMBL" id="PWN51478.1"/>
    </source>
</evidence>
<sequence>MVDRYQPIDQQEPAGTTIFHPDSIPGGRRSRKKNWSGARCSVTCFFSTLGGLSLLLGCVVVYFIILFVRTAHIITPHSPLIWTPPTDNVSYVPADYEVVRPLINSTTPFDLLVTVWLDVTEHLDQGYRLPSPATPLQGQQQEGYKVVEYTLPDGTDMKEAVIYSDLLIRDVLIKDKVHQSVKLRLPIEPFYTQHLGPSTLRATFTLVPKRSVLEAYGTFNNSVSVYPVNAPIRPRRPSYLIHSGRTGTEEGDAEVGDAGGSFMAASNVEEAMDLSSFTASLLQLAPSGKSTKDAGLDLSPNLRLNRLRPSRIFDGDTYNRRFTHKDYPRPGGQGFYYVNPGEDLMVPFINSRSRVMFIKEDRLFQKPSFDHSQYQVRKELASCYPSTNASTWMTCSMDDQDKHVTTQLSFKKEKAEVGSNRGNEEAISPKGEFRHFYAPVLLPGHLASGPRHQLPIPLKRPTASPTDKTAARKASIVIKGGKEIQLCPPTELGVDSNLEFFEMDWDVFFSSHSLFWLAAFQSRDHAVPTLWEEEWEEDLKEGKGYLPTKTRMDHEKEWMLQGK</sequence>
<accession>A0ACD0P063</accession>
<name>A0ACD0P063_9BASI</name>
<dbReference type="EMBL" id="KZ819840">
    <property type="protein sequence ID" value="PWN51478.1"/>
    <property type="molecule type" value="Genomic_DNA"/>
</dbReference>